<dbReference type="AlphaFoldDB" id="A0A644Z191"/>
<dbReference type="PANTHER" id="PTHR30217:SF10">
    <property type="entry name" value="23S RRNA 5-HYDROXYCYTIDINE C2501 SYNTHASE"/>
    <property type="match status" value="1"/>
</dbReference>
<dbReference type="InterPro" id="IPR001539">
    <property type="entry name" value="Peptidase_U32"/>
</dbReference>
<accession>A0A644Z191</accession>
<comment type="caution">
    <text evidence="1">The sequence shown here is derived from an EMBL/GenBank/DDBJ whole genome shotgun (WGS) entry which is preliminary data.</text>
</comment>
<dbReference type="PANTHER" id="PTHR30217">
    <property type="entry name" value="PEPTIDASE U32 FAMILY"/>
    <property type="match status" value="1"/>
</dbReference>
<sequence length="756" mass="83324">MQDSQKNTDFYRLMTQTPVKPELLAPAGNPEALAAAFAAGADAVYAGLPKFNARERGENFTMDSMASGIALARKLGRKVYLTMNTLVKENELPELAEYLAAAAAMGPDAVIVQDLGVLRMIREYFPTLPIHASTQMGLHNSAGLALAAELGVKRVILERQITLDELAAMAPGSPVELEVFVHGALCCSLSGSCLFSSWLGGASGNRGKCKQPCRRRFFSRNGNGFFFSTADLATLELIPRFRELGIASLKIEGRLRQADYVYQTVQAYRMVLDAGQCDRAVLGEARKILSGGCGRRWSSGFYFEESMRELIQHDALGASGTLIGRVTEVGENGFNAVLNKRLHLGDRLRVQPASGDEGPAFTLTRLFVDRRSVKTARPGDQVYIPCDKPVPFQGLLYRIGLTMDFTASTAEPLKLKKVPELAVQVDPNGLTVAVLNADRLPPWRYDHVWPQAEKHPADADAVRSVFEFGDSERFAPTVRELTLPDDIFLPASVLKTARRAFREWLETALGDHQLRDPGALGMMRFLDDYRQQHTPPPDLNSYRRETVAIKPHGALPGNPKALKAVSILDFNRETDEAILPDFCPEARLDGLRKRVAAAYEGGIRRFRITGLFGLALLRDYPDATIVTSYPLPVANSLAALELSRFGVAQVQAALELERDAIEALRAHAPLPLEVYRYGRPALLSTRATLPAEGEIKDNRGNAFSVRADSRQRITRLYAKAAFSIPHVPGTSDFYDLTQARWGEQETAEFNFSTGWL</sequence>
<proteinExistence type="predicted"/>
<evidence type="ECO:0000313" key="1">
    <source>
        <dbReference type="EMBL" id="MPM34492.1"/>
    </source>
</evidence>
<dbReference type="EMBL" id="VSSQ01006991">
    <property type="protein sequence ID" value="MPM34492.1"/>
    <property type="molecule type" value="Genomic_DNA"/>
</dbReference>
<dbReference type="InterPro" id="IPR051454">
    <property type="entry name" value="RNA/ubiquinone_mod_enzymes"/>
</dbReference>
<reference evidence="1" key="1">
    <citation type="submission" date="2019-08" db="EMBL/GenBank/DDBJ databases">
        <authorList>
            <person name="Kucharzyk K."/>
            <person name="Murdoch R.W."/>
            <person name="Higgins S."/>
            <person name="Loffler F."/>
        </authorList>
    </citation>
    <scope>NUCLEOTIDE SEQUENCE</scope>
</reference>
<name>A0A644Z191_9ZZZZ</name>
<organism evidence="1">
    <name type="scientific">bioreactor metagenome</name>
    <dbReference type="NCBI Taxonomy" id="1076179"/>
    <lineage>
        <taxon>unclassified sequences</taxon>
        <taxon>metagenomes</taxon>
        <taxon>ecological metagenomes</taxon>
    </lineage>
</organism>
<protein>
    <recommendedName>
        <fullName evidence="2">Peptidase U32 collagenase domain-containing protein</fullName>
    </recommendedName>
</protein>
<dbReference type="Pfam" id="PF01136">
    <property type="entry name" value="Peptidase_U32"/>
    <property type="match status" value="1"/>
</dbReference>
<gene>
    <name evidence="1" type="ORF">SDC9_81075</name>
</gene>
<evidence type="ECO:0008006" key="2">
    <source>
        <dbReference type="Google" id="ProtNLM"/>
    </source>
</evidence>